<organism evidence="1 2">
    <name type="scientific">Cellulomonas pakistanensis</name>
    <dbReference type="NCBI Taxonomy" id="992287"/>
    <lineage>
        <taxon>Bacteria</taxon>
        <taxon>Bacillati</taxon>
        <taxon>Actinomycetota</taxon>
        <taxon>Actinomycetes</taxon>
        <taxon>Micrococcales</taxon>
        <taxon>Cellulomonadaceae</taxon>
        <taxon>Cellulomonas</taxon>
    </lineage>
</organism>
<dbReference type="AlphaFoldDB" id="A0A919PB20"/>
<dbReference type="Proteomes" id="UP000642125">
    <property type="component" value="Unassembled WGS sequence"/>
</dbReference>
<proteinExistence type="predicted"/>
<reference evidence="1" key="1">
    <citation type="submission" date="2021-01" db="EMBL/GenBank/DDBJ databases">
        <title>Whole genome shotgun sequence of Cellulomonas pakistanensis NBRC 110800.</title>
        <authorList>
            <person name="Komaki H."/>
            <person name="Tamura T."/>
        </authorList>
    </citation>
    <scope>NUCLEOTIDE SEQUENCE</scope>
    <source>
        <strain evidence="1">NBRC 110800</strain>
    </source>
</reference>
<name>A0A919PB20_9CELL</name>
<dbReference type="RefSeq" id="WP_203668314.1">
    <property type="nucleotide sequence ID" value="NZ_BONO01000010.1"/>
</dbReference>
<accession>A0A919PB20</accession>
<gene>
    <name evidence="1" type="ORF">Cpa01nite_16710</name>
</gene>
<evidence type="ECO:0000313" key="1">
    <source>
        <dbReference type="EMBL" id="GIG36290.1"/>
    </source>
</evidence>
<keyword evidence="2" id="KW-1185">Reference proteome</keyword>
<evidence type="ECO:0000313" key="2">
    <source>
        <dbReference type="Proteomes" id="UP000642125"/>
    </source>
</evidence>
<dbReference type="EMBL" id="BONO01000010">
    <property type="protein sequence ID" value="GIG36290.1"/>
    <property type="molecule type" value="Genomic_DNA"/>
</dbReference>
<sequence>MSTLYPRLLPAETETLFARLSDVAAGAADPSAAITTARAVYAASGGMRVHRDQLIGLREEVRRAAVDHGYPARPGVEARNGFDRRVARILHASMGLTAGEASQRQVWAYLALVLLPDVCAWRFPANDAGKFVADRFKGTDLTRHTLARLWWRAQVLRDETRVDDPYWMLEALGEADLDQVMARRRSVAATPSLVRMVVRVTAESTDATGRDVLRDLLKRLLRLTAFLDLDWLDEAELRSLVLRERAVSMANLTS</sequence>
<dbReference type="Pfam" id="PF19866">
    <property type="entry name" value="DUF6339"/>
    <property type="match status" value="1"/>
</dbReference>
<protein>
    <submittedName>
        <fullName evidence="1">Uncharacterized protein</fullName>
    </submittedName>
</protein>
<comment type="caution">
    <text evidence="1">The sequence shown here is derived from an EMBL/GenBank/DDBJ whole genome shotgun (WGS) entry which is preliminary data.</text>
</comment>
<dbReference type="InterPro" id="IPR045920">
    <property type="entry name" value="DUF6339"/>
</dbReference>